<reference evidence="5 6" key="1">
    <citation type="journal article" date="2007" name="Proc. Natl. Acad. Sci. U.S.A.">
        <title>Independent sorting-out of thousands of duplicated gene pairs in two yeast species descended from a whole-genome duplication.</title>
        <authorList>
            <person name="Scannell D.R."/>
            <person name="Frank A.C."/>
            <person name="Conant G.C."/>
            <person name="Byrne K.P."/>
            <person name="Woolfit M."/>
            <person name="Wolfe K.H."/>
        </authorList>
    </citation>
    <scope>NUCLEOTIDE SEQUENCE [LARGE SCALE GENOMIC DNA]</scope>
    <source>
        <strain evidence="6">ATCC 22028 / DSM 70294 / BCRC 21397 / CBS 2163 / NBRC 10782 / NRRL Y-8283 / UCD 57-17</strain>
    </source>
</reference>
<feature type="region of interest" description="Disordered" evidence="4">
    <location>
        <begin position="83"/>
        <end position="116"/>
    </location>
</feature>
<evidence type="ECO:0000256" key="2">
    <source>
        <dbReference type="ARBA" id="ARBA00005907"/>
    </source>
</evidence>
<comment type="similarity">
    <text evidence="2">Belongs to the NOC2 family.</text>
</comment>
<evidence type="ECO:0000256" key="1">
    <source>
        <dbReference type="ARBA" id="ARBA00004123"/>
    </source>
</evidence>
<dbReference type="InterPro" id="IPR005343">
    <property type="entry name" value="Noc2"/>
</dbReference>
<feature type="region of interest" description="Disordered" evidence="4">
    <location>
        <begin position="1"/>
        <end position="63"/>
    </location>
</feature>
<dbReference type="SUPFAM" id="SSF48371">
    <property type="entry name" value="ARM repeat"/>
    <property type="match status" value="1"/>
</dbReference>
<dbReference type="PhylomeDB" id="A7TQC6"/>
<evidence type="ECO:0000256" key="3">
    <source>
        <dbReference type="ARBA" id="ARBA00023242"/>
    </source>
</evidence>
<dbReference type="PANTHER" id="PTHR12687:SF4">
    <property type="entry name" value="NUCLEOLAR COMPLEX PROTEIN 2 HOMOLOG"/>
    <property type="match status" value="1"/>
</dbReference>
<dbReference type="GO" id="GO:0030691">
    <property type="term" value="C:Noc2p-Noc3p complex"/>
    <property type="evidence" value="ECO:0007669"/>
    <property type="project" value="TreeGrafter"/>
</dbReference>
<dbReference type="GO" id="GO:0030690">
    <property type="term" value="C:Noc1p-Noc2p complex"/>
    <property type="evidence" value="ECO:0007669"/>
    <property type="project" value="TreeGrafter"/>
</dbReference>
<proteinExistence type="inferred from homology"/>
<dbReference type="PANTHER" id="PTHR12687">
    <property type="entry name" value="NUCLEOLAR COMPLEX 2 AND RAD4-RELATED"/>
    <property type="match status" value="1"/>
</dbReference>
<keyword evidence="6" id="KW-1185">Reference proteome</keyword>
<feature type="compositionally biased region" description="Basic and acidic residues" evidence="4">
    <location>
        <begin position="88"/>
        <end position="100"/>
    </location>
</feature>
<dbReference type="InterPro" id="IPR016024">
    <property type="entry name" value="ARM-type_fold"/>
</dbReference>
<feature type="region of interest" description="Disordered" evidence="4">
    <location>
        <begin position="128"/>
        <end position="148"/>
    </location>
</feature>
<feature type="compositionally biased region" description="Acidic residues" evidence="4">
    <location>
        <begin position="101"/>
        <end position="115"/>
    </location>
</feature>
<protein>
    <recommendedName>
        <fullName evidence="7">Nucleolar complex protein 2</fullName>
    </recommendedName>
</protein>
<dbReference type="GO" id="GO:0042273">
    <property type="term" value="P:ribosomal large subunit biogenesis"/>
    <property type="evidence" value="ECO:0007669"/>
    <property type="project" value="TreeGrafter"/>
</dbReference>
<dbReference type="EMBL" id="DS480456">
    <property type="protein sequence ID" value="EDO15525.1"/>
    <property type="molecule type" value="Genomic_DNA"/>
</dbReference>
<dbReference type="GO" id="GO:0005730">
    <property type="term" value="C:nucleolus"/>
    <property type="evidence" value="ECO:0007669"/>
    <property type="project" value="TreeGrafter"/>
</dbReference>
<feature type="compositionally biased region" description="Basic and acidic residues" evidence="4">
    <location>
        <begin position="41"/>
        <end position="63"/>
    </location>
</feature>
<dbReference type="GO" id="GO:0005654">
    <property type="term" value="C:nucleoplasm"/>
    <property type="evidence" value="ECO:0007669"/>
    <property type="project" value="TreeGrafter"/>
</dbReference>
<evidence type="ECO:0000313" key="6">
    <source>
        <dbReference type="Proteomes" id="UP000000267"/>
    </source>
</evidence>
<dbReference type="GeneID" id="5543601"/>
<comment type="subcellular location">
    <subcellularLocation>
        <location evidence="1">Nucleus</location>
    </subcellularLocation>
</comment>
<dbReference type="HOGENOM" id="CLU_011272_0_0_1"/>
<gene>
    <name evidence="5" type="ORF">Kpol_479p13</name>
</gene>
<dbReference type="OMA" id="PGKTKNW"/>
<name>A7TQC6_VANPO</name>
<keyword evidence="3" id="KW-0539">Nucleus</keyword>
<dbReference type="STRING" id="436907.A7TQC6"/>
<sequence>MASRVSKATKKFQSKHLRNAIDKRRKDKEYNKRIQSRRGNKTLEQKRELAGTKDEQRMRKSVKEEVFRDLSVEKFFSDGFSVPKASKKMREISKNQRNDSDSDESAEDLNSEDETEMKRYLEDNHEELVGNEDKEEEEQQQEERNHSNLTEITEMMIKKWDSELVNKPNLKSIKNITRAFQLAAIDEDNIDIKGNSYYITSEEVLESVIAVGLNKLPKAIVQIVAYKEKKGVRSLANGSTVTELIEVMKYHLPSLLNLLSTLTDVDTIFEVLSSIKELLPYIIADKKNTKKLINSLVTVWADIEDDLARVCIVNFLCEFCTEYKKDLLEKTLKLIYTAFVKGCRKTNKDTIGVIISQIDSITELFKIDEATTYTIGFESIRQLALHLKSAISSTSSNNTSEDPTDVYKTVYNWQFIHSLDFWSKVLIATYDLDLKNKDSPAKQLAQPIISTTISFMRLIPTEQFLPLRFYLLRTLINIIQQTGLSIPVFPYISEILFSNTFAKPGRKNEELEEFDFFLNFKCSPEYIGTKVYQTGAWSELIAVIAEFLIAYCKSISFPELVTPVILSIRRFNDIVTNGQFNSPLYHLSDKLTQHCQYIERMRSNVIYSPSNTSQATKFLADVTWEETPLGPYLKSHRKQIQLEEYEDEDELSDIEISDSE</sequence>
<feature type="compositionally biased region" description="Basic residues" evidence="4">
    <location>
        <begin position="7"/>
        <end position="18"/>
    </location>
</feature>
<evidence type="ECO:0000256" key="4">
    <source>
        <dbReference type="SAM" id="MobiDB-lite"/>
    </source>
</evidence>
<dbReference type="eggNOG" id="KOG2256">
    <property type="taxonomic scope" value="Eukaryota"/>
</dbReference>
<dbReference type="RefSeq" id="XP_001643383.1">
    <property type="nucleotide sequence ID" value="XM_001643333.1"/>
</dbReference>
<dbReference type="Proteomes" id="UP000000267">
    <property type="component" value="Unassembled WGS sequence"/>
</dbReference>
<evidence type="ECO:0008006" key="7">
    <source>
        <dbReference type="Google" id="ProtNLM"/>
    </source>
</evidence>
<dbReference type="KEGG" id="vpo:Kpol_479p13"/>
<dbReference type="InParanoid" id="A7TQC6"/>
<accession>A7TQC6</accession>
<dbReference type="Pfam" id="PF03715">
    <property type="entry name" value="Noc2"/>
    <property type="match status" value="1"/>
</dbReference>
<organism evidence="6">
    <name type="scientific">Vanderwaltozyma polyspora (strain ATCC 22028 / DSM 70294 / BCRC 21397 / CBS 2163 / NBRC 10782 / NRRL Y-8283 / UCD 57-17)</name>
    <name type="common">Kluyveromyces polysporus</name>
    <dbReference type="NCBI Taxonomy" id="436907"/>
    <lineage>
        <taxon>Eukaryota</taxon>
        <taxon>Fungi</taxon>
        <taxon>Dikarya</taxon>
        <taxon>Ascomycota</taxon>
        <taxon>Saccharomycotina</taxon>
        <taxon>Saccharomycetes</taxon>
        <taxon>Saccharomycetales</taxon>
        <taxon>Saccharomycetaceae</taxon>
        <taxon>Vanderwaltozyma</taxon>
    </lineage>
</organism>
<feature type="compositionally biased region" description="Basic and acidic residues" evidence="4">
    <location>
        <begin position="19"/>
        <end position="32"/>
    </location>
</feature>
<evidence type="ECO:0000313" key="5">
    <source>
        <dbReference type="EMBL" id="EDO15525.1"/>
    </source>
</evidence>
<dbReference type="AlphaFoldDB" id="A7TQC6"/>
<dbReference type="OrthoDB" id="10266662at2759"/>